<dbReference type="InterPro" id="IPR027417">
    <property type="entry name" value="P-loop_NTPase"/>
</dbReference>
<feature type="region of interest" description="Disordered" evidence="8">
    <location>
        <begin position="1"/>
        <end position="80"/>
    </location>
</feature>
<name>A0ABP9CXM3_9ACTN</name>
<keyword evidence="1 7" id="KW-0547">Nucleotide-binding</keyword>
<dbReference type="InterPro" id="IPR014014">
    <property type="entry name" value="RNA_helicase_DEAD_Q_motif"/>
</dbReference>
<feature type="region of interest" description="Disordered" evidence="8">
    <location>
        <begin position="467"/>
        <end position="611"/>
    </location>
</feature>
<dbReference type="InterPro" id="IPR001650">
    <property type="entry name" value="Helicase_C-like"/>
</dbReference>
<evidence type="ECO:0000256" key="6">
    <source>
        <dbReference type="PROSITE-ProRule" id="PRU00552"/>
    </source>
</evidence>
<evidence type="ECO:0000256" key="7">
    <source>
        <dbReference type="RuleBase" id="RU000492"/>
    </source>
</evidence>
<keyword evidence="3 7" id="KW-0347">Helicase</keyword>
<feature type="compositionally biased region" description="Polar residues" evidence="8">
    <location>
        <begin position="46"/>
        <end position="59"/>
    </location>
</feature>
<dbReference type="PANTHER" id="PTHR47959:SF13">
    <property type="entry name" value="ATP-DEPENDENT RNA HELICASE RHLE"/>
    <property type="match status" value="1"/>
</dbReference>
<dbReference type="SMART" id="SM00487">
    <property type="entry name" value="DEXDc"/>
    <property type="match status" value="1"/>
</dbReference>
<comment type="similarity">
    <text evidence="5 7">Belongs to the DEAD box helicase family.</text>
</comment>
<feature type="domain" description="Helicase ATP-binding" evidence="9">
    <location>
        <begin position="109"/>
        <end position="284"/>
    </location>
</feature>
<dbReference type="Pfam" id="PF00271">
    <property type="entry name" value="Helicase_C"/>
    <property type="match status" value="1"/>
</dbReference>
<dbReference type="InterPro" id="IPR000629">
    <property type="entry name" value="RNA-helicase_DEAD-box_CS"/>
</dbReference>
<evidence type="ECO:0000256" key="8">
    <source>
        <dbReference type="SAM" id="MobiDB-lite"/>
    </source>
</evidence>
<dbReference type="PROSITE" id="PS51194">
    <property type="entry name" value="HELICASE_CTER"/>
    <property type="match status" value="1"/>
</dbReference>
<dbReference type="GO" id="GO:0004386">
    <property type="term" value="F:helicase activity"/>
    <property type="evidence" value="ECO:0007669"/>
    <property type="project" value="UniProtKB-KW"/>
</dbReference>
<sequence length="611" mass="64754">MGSGAPRTPPARAASGARRPQAPTAGGRGRGPAAHRLRARDDRTEGNTLSKQTIDTGVTPSPDVSPVSLNHTPDSPAPTFAELGVRDEIVRSLADAGIERTFAIQELTLPLALAGDDLIGQARTGMGKTYGFGVPLLHRISVDAERPLDGAPRALVIVPTRELCVQVTKDLQEAAVHLGARVTSIYGGRPYEDQIAALQSGVDVVVGTPGRLLDLANQGRLILGKVSVLVLDEADEMLDLGFLPDIERILGMVPDQRQTMLFSATMPGPIITLARTFLTKPTHIRAEEPDSSAVHERTVQHVFRAHALDKVEMLTRILQARGRGATMIFTRTKRTAQKVADELAERGFKVGAVHGDLGQVAREKSLTGFRSGEVDVLVATDVAARGIDIDDVTHVINYQCPDDEKTYVHRIGRTGRAGRTGIAVTLVDWDDVPRWQLIDKALGLDIPEPVETYSSSEHLFVDLDIPTDVTGKVGPATRTSGSPRGSRNGDARSESGSGATRRRADGKAAAQRNRSSRRRTRGAQPDGDSAAASQRVAADGGSADALAEGKAGTGPSSGGPTRRRRAAGAAAHRAPARRAAGPRRAVPRPRTDSAPCSGPSGAREPTTPPSR</sequence>
<dbReference type="PROSITE" id="PS51192">
    <property type="entry name" value="HELICASE_ATP_BIND_1"/>
    <property type="match status" value="1"/>
</dbReference>
<keyword evidence="4 7" id="KW-0067">ATP-binding</keyword>
<proteinExistence type="inferred from homology"/>
<dbReference type="PROSITE" id="PS00039">
    <property type="entry name" value="DEAD_ATP_HELICASE"/>
    <property type="match status" value="1"/>
</dbReference>
<evidence type="ECO:0000313" key="13">
    <source>
        <dbReference type="Proteomes" id="UP001500839"/>
    </source>
</evidence>
<dbReference type="CDD" id="cd18787">
    <property type="entry name" value="SF2_C_DEAD"/>
    <property type="match status" value="1"/>
</dbReference>
<dbReference type="Pfam" id="PF00270">
    <property type="entry name" value="DEAD"/>
    <property type="match status" value="1"/>
</dbReference>
<dbReference type="SMART" id="SM00490">
    <property type="entry name" value="HELICc"/>
    <property type="match status" value="1"/>
</dbReference>
<evidence type="ECO:0000259" key="11">
    <source>
        <dbReference type="PROSITE" id="PS51195"/>
    </source>
</evidence>
<keyword evidence="2 7" id="KW-0378">Hydrolase</keyword>
<dbReference type="Proteomes" id="UP001500839">
    <property type="component" value="Unassembled WGS sequence"/>
</dbReference>
<reference evidence="13" key="1">
    <citation type="journal article" date="2019" name="Int. J. Syst. Evol. Microbiol.">
        <title>The Global Catalogue of Microorganisms (GCM) 10K type strain sequencing project: providing services to taxonomists for standard genome sequencing and annotation.</title>
        <authorList>
            <consortium name="The Broad Institute Genomics Platform"/>
            <consortium name="The Broad Institute Genome Sequencing Center for Infectious Disease"/>
            <person name="Wu L."/>
            <person name="Ma J."/>
        </authorList>
    </citation>
    <scope>NUCLEOTIDE SEQUENCE [LARGE SCALE GENOMIC DNA]</scope>
    <source>
        <strain evidence="13">JCM 18542</strain>
    </source>
</reference>
<feature type="domain" description="DEAD-box RNA helicase Q" evidence="11">
    <location>
        <begin position="78"/>
        <end position="106"/>
    </location>
</feature>
<feature type="short sequence motif" description="Q motif" evidence="6">
    <location>
        <begin position="78"/>
        <end position="106"/>
    </location>
</feature>
<evidence type="ECO:0000256" key="4">
    <source>
        <dbReference type="ARBA" id="ARBA00022840"/>
    </source>
</evidence>
<evidence type="ECO:0000259" key="10">
    <source>
        <dbReference type="PROSITE" id="PS51194"/>
    </source>
</evidence>
<dbReference type="InterPro" id="IPR044742">
    <property type="entry name" value="DEAD/DEAH_RhlB"/>
</dbReference>
<organism evidence="12 13">
    <name type="scientific">Tomitella cavernea</name>
    <dbReference type="NCBI Taxonomy" id="1387982"/>
    <lineage>
        <taxon>Bacteria</taxon>
        <taxon>Bacillati</taxon>
        <taxon>Actinomycetota</taxon>
        <taxon>Actinomycetes</taxon>
        <taxon>Mycobacteriales</taxon>
        <taxon>Tomitella</taxon>
    </lineage>
</organism>
<dbReference type="EMBL" id="BAABKQ010000001">
    <property type="protein sequence ID" value="GAA4819455.1"/>
    <property type="molecule type" value="Genomic_DNA"/>
</dbReference>
<protein>
    <submittedName>
        <fullName evidence="12">DEAD/DEAH box helicase</fullName>
    </submittedName>
</protein>
<feature type="compositionally biased region" description="Low complexity" evidence="8">
    <location>
        <begin position="10"/>
        <end position="25"/>
    </location>
</feature>
<accession>A0ABP9CXM3</accession>
<dbReference type="CDD" id="cd00268">
    <property type="entry name" value="DEADc"/>
    <property type="match status" value="1"/>
</dbReference>
<feature type="compositionally biased region" description="Low complexity" evidence="8">
    <location>
        <begin position="567"/>
        <end position="584"/>
    </location>
</feature>
<dbReference type="InterPro" id="IPR011545">
    <property type="entry name" value="DEAD/DEAH_box_helicase_dom"/>
</dbReference>
<dbReference type="SUPFAM" id="SSF52540">
    <property type="entry name" value="P-loop containing nucleoside triphosphate hydrolases"/>
    <property type="match status" value="1"/>
</dbReference>
<feature type="domain" description="Helicase C-terminal" evidence="10">
    <location>
        <begin position="310"/>
        <end position="458"/>
    </location>
</feature>
<dbReference type="InterPro" id="IPR014001">
    <property type="entry name" value="Helicase_ATP-bd"/>
</dbReference>
<dbReference type="InterPro" id="IPR050079">
    <property type="entry name" value="DEAD_box_RNA_helicase"/>
</dbReference>
<keyword evidence="13" id="KW-1185">Reference proteome</keyword>
<dbReference type="PROSITE" id="PS51195">
    <property type="entry name" value="Q_MOTIF"/>
    <property type="match status" value="1"/>
</dbReference>
<comment type="caution">
    <text evidence="12">The sequence shown here is derived from an EMBL/GenBank/DDBJ whole genome shotgun (WGS) entry which is preliminary data.</text>
</comment>
<evidence type="ECO:0000256" key="5">
    <source>
        <dbReference type="ARBA" id="ARBA00038437"/>
    </source>
</evidence>
<evidence type="ECO:0000256" key="1">
    <source>
        <dbReference type="ARBA" id="ARBA00022741"/>
    </source>
</evidence>
<dbReference type="PANTHER" id="PTHR47959">
    <property type="entry name" value="ATP-DEPENDENT RNA HELICASE RHLE-RELATED"/>
    <property type="match status" value="1"/>
</dbReference>
<evidence type="ECO:0000313" key="12">
    <source>
        <dbReference type="EMBL" id="GAA4819455.1"/>
    </source>
</evidence>
<dbReference type="Gene3D" id="3.40.50.300">
    <property type="entry name" value="P-loop containing nucleotide triphosphate hydrolases"/>
    <property type="match status" value="2"/>
</dbReference>
<evidence type="ECO:0000256" key="3">
    <source>
        <dbReference type="ARBA" id="ARBA00022806"/>
    </source>
</evidence>
<gene>
    <name evidence="12" type="ORF">GCM10023353_28900</name>
</gene>
<evidence type="ECO:0000259" key="9">
    <source>
        <dbReference type="PROSITE" id="PS51192"/>
    </source>
</evidence>
<evidence type="ECO:0000256" key="2">
    <source>
        <dbReference type="ARBA" id="ARBA00022801"/>
    </source>
</evidence>